<sequence length="101" mass="9901">MLPIDAAAPTSPGGRPPPAAQAARGCGRTLWGVCLPRGAGALLVAAATLAMLLGPAGVPGRQLWRAFRSPLGFCVTGAVPLLFAVGGPGGAVAWAPDGPVH</sequence>
<accession>A0ABU4JZK1</accession>
<name>A0ABU4JZK1_9ACTN</name>
<evidence type="ECO:0000313" key="3">
    <source>
        <dbReference type="EMBL" id="MDX2290672.1"/>
    </source>
</evidence>
<evidence type="ECO:0000313" key="4">
    <source>
        <dbReference type="Proteomes" id="UP001278571"/>
    </source>
</evidence>
<comment type="caution">
    <text evidence="3">The sequence shown here is derived from an EMBL/GenBank/DDBJ whole genome shotgun (WGS) entry which is preliminary data.</text>
</comment>
<gene>
    <name evidence="3" type="ORF">R2363_00485</name>
</gene>
<feature type="non-terminal residue" evidence="3">
    <location>
        <position position="101"/>
    </location>
</feature>
<feature type="region of interest" description="Disordered" evidence="1">
    <location>
        <begin position="1"/>
        <end position="22"/>
    </location>
</feature>
<reference evidence="3 4" key="1">
    <citation type="submission" date="2023-10" db="EMBL/GenBank/DDBJ databases">
        <authorList>
            <person name="Wang X.X."/>
        </authorList>
    </citation>
    <scope>NUCLEOTIDE SEQUENCE [LARGE SCALE GENOMIC DNA]</scope>
    <source>
        <strain evidence="3 4">NBRC 12816</strain>
    </source>
</reference>
<feature type="transmembrane region" description="Helical" evidence="2">
    <location>
        <begin position="70"/>
        <end position="95"/>
    </location>
</feature>
<feature type="transmembrane region" description="Helical" evidence="2">
    <location>
        <begin position="38"/>
        <end position="58"/>
    </location>
</feature>
<protein>
    <submittedName>
        <fullName evidence="3">Cobalt ECF transporter T component CbiQ</fullName>
    </submittedName>
</protein>
<keyword evidence="2" id="KW-0472">Membrane</keyword>
<organism evidence="3 4">
    <name type="scientific">Streptomyces roseolus</name>
    <dbReference type="NCBI Taxonomy" id="67358"/>
    <lineage>
        <taxon>Bacteria</taxon>
        <taxon>Bacillati</taxon>
        <taxon>Actinomycetota</taxon>
        <taxon>Actinomycetes</taxon>
        <taxon>Kitasatosporales</taxon>
        <taxon>Streptomycetaceae</taxon>
        <taxon>Streptomyces</taxon>
    </lineage>
</organism>
<evidence type="ECO:0000256" key="2">
    <source>
        <dbReference type="SAM" id="Phobius"/>
    </source>
</evidence>
<evidence type="ECO:0000256" key="1">
    <source>
        <dbReference type="SAM" id="MobiDB-lite"/>
    </source>
</evidence>
<keyword evidence="2" id="KW-0812">Transmembrane</keyword>
<dbReference type="Proteomes" id="UP001278571">
    <property type="component" value="Unassembled WGS sequence"/>
</dbReference>
<keyword evidence="4" id="KW-1185">Reference proteome</keyword>
<dbReference type="EMBL" id="JAWJZF010000093">
    <property type="protein sequence ID" value="MDX2290672.1"/>
    <property type="molecule type" value="Genomic_DNA"/>
</dbReference>
<proteinExistence type="predicted"/>
<keyword evidence="2" id="KW-1133">Transmembrane helix</keyword>